<proteinExistence type="predicted"/>
<evidence type="ECO:0000256" key="3">
    <source>
        <dbReference type="ARBA" id="ARBA00023004"/>
    </source>
</evidence>
<dbReference type="InterPro" id="IPR036909">
    <property type="entry name" value="Cyt_c-like_dom_sf"/>
</dbReference>
<evidence type="ECO:0000256" key="1">
    <source>
        <dbReference type="ARBA" id="ARBA00022617"/>
    </source>
</evidence>
<dbReference type="Pfam" id="PF13442">
    <property type="entry name" value="Cytochrome_CBB3"/>
    <property type="match status" value="1"/>
</dbReference>
<dbReference type="InterPro" id="IPR009056">
    <property type="entry name" value="Cyt_c-like_dom"/>
</dbReference>
<keyword evidence="9" id="KW-1185">Reference proteome</keyword>
<dbReference type="Proteomes" id="UP000297713">
    <property type="component" value="Unassembled WGS sequence"/>
</dbReference>
<name>A0A4Y8PCG3_9BACT</name>
<dbReference type="AlphaFoldDB" id="A0A4Y8PCG3"/>
<evidence type="ECO:0000256" key="6">
    <source>
        <dbReference type="SAM" id="Phobius"/>
    </source>
</evidence>
<dbReference type="EMBL" id="LXQC01000136">
    <property type="protein sequence ID" value="TFE68930.1"/>
    <property type="molecule type" value="Genomic_DNA"/>
</dbReference>
<dbReference type="RefSeq" id="WP_134439890.1">
    <property type="nucleotide sequence ID" value="NZ_LXQC01000136.1"/>
</dbReference>
<protein>
    <submittedName>
        <fullName evidence="8">Cytochrome C</fullName>
    </submittedName>
</protein>
<reference evidence="8 9" key="1">
    <citation type="submission" date="2016-05" db="EMBL/GenBank/DDBJ databases">
        <title>Diversity and Homogeneity among Thermoacidophilic Verrucomicrobia Methanotrophs Linked with Geographical Origin.</title>
        <authorList>
            <person name="Erikstad H.-A."/>
            <person name="Smestad N.B."/>
            <person name="Ceballos R.M."/>
            <person name="Birkeland N.-K."/>
        </authorList>
    </citation>
    <scope>NUCLEOTIDE SEQUENCE [LARGE SCALE GENOMIC DNA]</scope>
    <source>
        <strain evidence="8 9">Phi</strain>
    </source>
</reference>
<dbReference type="GO" id="GO:0009055">
    <property type="term" value="F:electron transfer activity"/>
    <property type="evidence" value="ECO:0007669"/>
    <property type="project" value="InterPro"/>
</dbReference>
<accession>A0A4Y8PCG3</accession>
<keyword evidence="1 4" id="KW-0349">Heme</keyword>
<keyword evidence="3 4" id="KW-0408">Iron</keyword>
<sequence>MLKRIFYGLCLLLLLFFVMLFLFGYFLIRQGFTARSNPPALEKVIATTALSLSIPKTVKEMKNPIPFSQEVLMEARDHFADHCALCHGNNGSGETTIGKNLYPKPGDLRSREVQKKSDGEIYYIIHNGIRWTGMPAWGEKDQDEDSWKLVHFIRHLPYLTKEEEKEMEKMNPISPHEIQEEKEEEKFLEEDNSLGNSSEDKQQNEMRMEKKE</sequence>
<feature type="domain" description="Cytochrome c" evidence="7">
    <location>
        <begin position="70"/>
        <end position="157"/>
    </location>
</feature>
<evidence type="ECO:0000313" key="8">
    <source>
        <dbReference type="EMBL" id="TFE68930.1"/>
    </source>
</evidence>
<keyword evidence="6" id="KW-0472">Membrane</keyword>
<dbReference type="GO" id="GO:0020037">
    <property type="term" value="F:heme binding"/>
    <property type="evidence" value="ECO:0007669"/>
    <property type="project" value="InterPro"/>
</dbReference>
<feature type="transmembrane region" description="Helical" evidence="6">
    <location>
        <begin position="6"/>
        <end position="28"/>
    </location>
</feature>
<keyword evidence="6" id="KW-1133">Transmembrane helix</keyword>
<evidence type="ECO:0000256" key="5">
    <source>
        <dbReference type="SAM" id="MobiDB-lite"/>
    </source>
</evidence>
<dbReference type="GO" id="GO:0046872">
    <property type="term" value="F:metal ion binding"/>
    <property type="evidence" value="ECO:0007669"/>
    <property type="project" value="UniProtKB-KW"/>
</dbReference>
<feature type="region of interest" description="Disordered" evidence="5">
    <location>
        <begin position="164"/>
        <end position="212"/>
    </location>
</feature>
<evidence type="ECO:0000313" key="9">
    <source>
        <dbReference type="Proteomes" id="UP000297713"/>
    </source>
</evidence>
<feature type="compositionally biased region" description="Acidic residues" evidence="5">
    <location>
        <begin position="180"/>
        <end position="192"/>
    </location>
</feature>
<dbReference type="Gene3D" id="1.10.760.10">
    <property type="entry name" value="Cytochrome c-like domain"/>
    <property type="match status" value="1"/>
</dbReference>
<dbReference type="OrthoDB" id="9773456at2"/>
<evidence type="ECO:0000259" key="7">
    <source>
        <dbReference type="PROSITE" id="PS51007"/>
    </source>
</evidence>
<keyword evidence="6" id="KW-0812">Transmembrane</keyword>
<evidence type="ECO:0000256" key="4">
    <source>
        <dbReference type="PROSITE-ProRule" id="PRU00433"/>
    </source>
</evidence>
<evidence type="ECO:0000256" key="2">
    <source>
        <dbReference type="ARBA" id="ARBA00022723"/>
    </source>
</evidence>
<feature type="compositionally biased region" description="Basic and acidic residues" evidence="5">
    <location>
        <begin position="198"/>
        <end position="212"/>
    </location>
</feature>
<keyword evidence="2 4" id="KW-0479">Metal-binding</keyword>
<gene>
    <name evidence="8" type="ORF">A7Q10_07505</name>
</gene>
<dbReference type="SUPFAM" id="SSF46626">
    <property type="entry name" value="Cytochrome c"/>
    <property type="match status" value="1"/>
</dbReference>
<comment type="caution">
    <text evidence="8">The sequence shown here is derived from an EMBL/GenBank/DDBJ whole genome shotgun (WGS) entry which is preliminary data.</text>
</comment>
<dbReference type="PROSITE" id="PS51007">
    <property type="entry name" value="CYTC"/>
    <property type="match status" value="1"/>
</dbReference>
<organism evidence="8 9">
    <name type="scientific">Methylacidiphilum caldifontis</name>
    <dbReference type="NCBI Taxonomy" id="2795386"/>
    <lineage>
        <taxon>Bacteria</taxon>
        <taxon>Pseudomonadati</taxon>
        <taxon>Verrucomicrobiota</taxon>
        <taxon>Methylacidiphilae</taxon>
        <taxon>Methylacidiphilales</taxon>
        <taxon>Methylacidiphilaceae</taxon>
        <taxon>Methylacidiphilum (ex Ratnadevi et al. 2023)</taxon>
    </lineage>
</organism>